<dbReference type="RefSeq" id="WP_207857020.1">
    <property type="nucleotide sequence ID" value="NZ_JAFREP010000003.1"/>
</dbReference>
<accession>A0A8J7QB61</accession>
<dbReference type="EMBL" id="JAFREP010000003">
    <property type="protein sequence ID" value="MBO1317651.1"/>
    <property type="molecule type" value="Genomic_DNA"/>
</dbReference>
<dbReference type="AlphaFoldDB" id="A0A8J7QB61"/>
<dbReference type="InterPro" id="IPR008183">
    <property type="entry name" value="Aldose_1/G6P_1-epimerase"/>
</dbReference>
<dbReference type="SUPFAM" id="SSF74650">
    <property type="entry name" value="Galactose mutarotase-like"/>
    <property type="match status" value="1"/>
</dbReference>
<protein>
    <submittedName>
        <fullName evidence="1">Aldose 1-epimerase</fullName>
    </submittedName>
</protein>
<organism evidence="1 2">
    <name type="scientific">Acanthopleuribacter pedis</name>
    <dbReference type="NCBI Taxonomy" id="442870"/>
    <lineage>
        <taxon>Bacteria</taxon>
        <taxon>Pseudomonadati</taxon>
        <taxon>Acidobacteriota</taxon>
        <taxon>Holophagae</taxon>
        <taxon>Acanthopleuribacterales</taxon>
        <taxon>Acanthopleuribacteraceae</taxon>
        <taxon>Acanthopleuribacter</taxon>
    </lineage>
</organism>
<dbReference type="GO" id="GO:0016853">
    <property type="term" value="F:isomerase activity"/>
    <property type="evidence" value="ECO:0007669"/>
    <property type="project" value="InterPro"/>
</dbReference>
<dbReference type="Gene3D" id="2.70.98.10">
    <property type="match status" value="1"/>
</dbReference>
<dbReference type="InterPro" id="IPR014718">
    <property type="entry name" value="GH-type_carb-bd"/>
</dbReference>
<comment type="caution">
    <text evidence="1">The sequence shown here is derived from an EMBL/GenBank/DDBJ whole genome shotgun (WGS) entry which is preliminary data.</text>
</comment>
<evidence type="ECO:0000313" key="1">
    <source>
        <dbReference type="EMBL" id="MBO1317651.1"/>
    </source>
</evidence>
<dbReference type="Pfam" id="PF01263">
    <property type="entry name" value="Aldose_epim"/>
    <property type="match status" value="1"/>
</dbReference>
<reference evidence="1" key="1">
    <citation type="submission" date="2021-03" db="EMBL/GenBank/DDBJ databases">
        <authorList>
            <person name="Wang G."/>
        </authorList>
    </citation>
    <scope>NUCLEOTIDE SEQUENCE</scope>
    <source>
        <strain evidence="1">KCTC 12899</strain>
    </source>
</reference>
<dbReference type="Proteomes" id="UP000664417">
    <property type="component" value="Unassembled WGS sequence"/>
</dbReference>
<proteinExistence type="predicted"/>
<dbReference type="GO" id="GO:0030246">
    <property type="term" value="F:carbohydrate binding"/>
    <property type="evidence" value="ECO:0007669"/>
    <property type="project" value="InterPro"/>
</dbReference>
<dbReference type="InterPro" id="IPR011013">
    <property type="entry name" value="Gal_mutarotase_sf_dom"/>
</dbReference>
<gene>
    <name evidence="1" type="ORF">J3U88_04195</name>
</gene>
<name>A0A8J7QB61_9BACT</name>
<sequence length="259" mass="29427">MDHLKCGEVQIAIDPSQGARLASLRIAGMELLVPPTASTFHWGCYPMAPWTGRVRHGKFTFGGREYQLPITMPPHAIHGTTYNRPWRRVNGAPVFETDLGPDWPFAGRVVQTFNLAEDHLRLRMEIHSDQRPMPAAAGWHPWFNRQLSRGRPAKLHFQAQSMYARDEEQCITRDLITPTPGPWDDAFTDVKQPIEIEWPQALKLGFKANVNNWVVYDECAHAFCVEPQTEPPESLNTGTQIVEPGSPLCLEAELHWQVF</sequence>
<keyword evidence="2" id="KW-1185">Reference proteome</keyword>
<evidence type="ECO:0000313" key="2">
    <source>
        <dbReference type="Proteomes" id="UP000664417"/>
    </source>
</evidence>
<dbReference type="GO" id="GO:0005975">
    <property type="term" value="P:carbohydrate metabolic process"/>
    <property type="evidence" value="ECO:0007669"/>
    <property type="project" value="InterPro"/>
</dbReference>